<dbReference type="EMBL" id="JADYXP020000004">
    <property type="protein sequence ID" value="KAL0126628.1"/>
    <property type="molecule type" value="Genomic_DNA"/>
</dbReference>
<protein>
    <submittedName>
        <fullName evidence="2">Uncharacterized protein</fullName>
    </submittedName>
</protein>
<name>A0AAW2GF36_9HYME</name>
<dbReference type="AlphaFoldDB" id="A0AAW2GF36"/>
<proteinExistence type="predicted"/>
<reference evidence="2 3" key="1">
    <citation type="submission" date="2023-03" db="EMBL/GenBank/DDBJ databases">
        <title>High recombination rates correlate with genetic variation in Cardiocondyla obscurior ants.</title>
        <authorList>
            <person name="Errbii M."/>
        </authorList>
    </citation>
    <scope>NUCLEOTIDE SEQUENCE [LARGE SCALE GENOMIC DNA]</scope>
    <source>
        <strain evidence="2">Alpha-2009</strain>
        <tissue evidence="2">Whole body</tissue>
    </source>
</reference>
<evidence type="ECO:0000313" key="2">
    <source>
        <dbReference type="EMBL" id="KAL0126628.1"/>
    </source>
</evidence>
<sequence length="66" mass="7778">MQIDKTIDISKRKSVHDSRISENDEADGEAKRAVRNLRCVHITRRSCLQIYRFGHPCFSSPQKYRE</sequence>
<organism evidence="2 3">
    <name type="scientific">Cardiocondyla obscurior</name>
    <dbReference type="NCBI Taxonomy" id="286306"/>
    <lineage>
        <taxon>Eukaryota</taxon>
        <taxon>Metazoa</taxon>
        <taxon>Ecdysozoa</taxon>
        <taxon>Arthropoda</taxon>
        <taxon>Hexapoda</taxon>
        <taxon>Insecta</taxon>
        <taxon>Pterygota</taxon>
        <taxon>Neoptera</taxon>
        <taxon>Endopterygota</taxon>
        <taxon>Hymenoptera</taxon>
        <taxon>Apocrita</taxon>
        <taxon>Aculeata</taxon>
        <taxon>Formicoidea</taxon>
        <taxon>Formicidae</taxon>
        <taxon>Myrmicinae</taxon>
        <taxon>Cardiocondyla</taxon>
    </lineage>
</organism>
<accession>A0AAW2GF36</accession>
<gene>
    <name evidence="2" type="ORF">PUN28_005174</name>
</gene>
<keyword evidence="3" id="KW-1185">Reference proteome</keyword>
<evidence type="ECO:0000313" key="3">
    <source>
        <dbReference type="Proteomes" id="UP001430953"/>
    </source>
</evidence>
<dbReference type="Proteomes" id="UP001430953">
    <property type="component" value="Unassembled WGS sequence"/>
</dbReference>
<feature type="region of interest" description="Disordered" evidence="1">
    <location>
        <begin position="1"/>
        <end position="29"/>
    </location>
</feature>
<evidence type="ECO:0000256" key="1">
    <source>
        <dbReference type="SAM" id="MobiDB-lite"/>
    </source>
</evidence>
<comment type="caution">
    <text evidence="2">The sequence shown here is derived from an EMBL/GenBank/DDBJ whole genome shotgun (WGS) entry which is preliminary data.</text>
</comment>